<dbReference type="SUPFAM" id="SSF53383">
    <property type="entry name" value="PLP-dependent transferases"/>
    <property type="match status" value="1"/>
</dbReference>
<protein>
    <submittedName>
        <fullName evidence="6">Aminotransferase class I/II</fullName>
    </submittedName>
</protein>
<dbReference type="Gene3D" id="3.40.640.10">
    <property type="entry name" value="Type I PLP-dependent aspartate aminotransferase-like (Major domain)"/>
    <property type="match status" value="1"/>
</dbReference>
<evidence type="ECO:0000256" key="1">
    <source>
        <dbReference type="ARBA" id="ARBA00007970"/>
    </source>
</evidence>
<dbReference type="PANTHER" id="PTHR43643">
    <property type="entry name" value="HISTIDINOL-PHOSPHATE AMINOTRANSFERASE 2"/>
    <property type="match status" value="1"/>
</dbReference>
<evidence type="ECO:0000256" key="4">
    <source>
        <dbReference type="ARBA" id="ARBA00022898"/>
    </source>
</evidence>
<gene>
    <name evidence="6" type="ORF">AWR27_18390</name>
</gene>
<keyword evidence="2 6" id="KW-0032">Aminotransferase</keyword>
<proteinExistence type="inferred from homology"/>
<feature type="domain" description="Aminotransferase class I/classII large" evidence="5">
    <location>
        <begin position="81"/>
        <end position="411"/>
    </location>
</feature>
<dbReference type="KEGG" id="smon:AWR27_18390"/>
<keyword evidence="3 6" id="KW-0808">Transferase</keyword>
<dbReference type="STRING" id="1178516.AWR27_18390"/>
<dbReference type="GO" id="GO:0008483">
    <property type="term" value="F:transaminase activity"/>
    <property type="evidence" value="ECO:0007669"/>
    <property type="project" value="UniProtKB-KW"/>
</dbReference>
<dbReference type="RefSeq" id="WP_077132580.1">
    <property type="nucleotide sequence ID" value="NZ_CP014263.1"/>
</dbReference>
<dbReference type="Gene3D" id="3.90.1150.10">
    <property type="entry name" value="Aspartate Aminotransferase, domain 1"/>
    <property type="match status" value="1"/>
</dbReference>
<dbReference type="CDD" id="cd00609">
    <property type="entry name" value="AAT_like"/>
    <property type="match status" value="1"/>
</dbReference>
<dbReference type="EMBL" id="CP014263">
    <property type="protein sequence ID" value="AQG81117.1"/>
    <property type="molecule type" value="Genomic_DNA"/>
</dbReference>
<dbReference type="OrthoDB" id="9813612at2"/>
<evidence type="ECO:0000256" key="2">
    <source>
        <dbReference type="ARBA" id="ARBA00022576"/>
    </source>
</evidence>
<keyword evidence="4" id="KW-0663">Pyridoxal phosphate</keyword>
<name>A0A1P9X0F5_9BACT</name>
<comment type="similarity">
    <text evidence="1">Belongs to the class-II pyridoxal-phosphate-dependent aminotransferase family. Histidinol-phosphate aminotransferase subfamily.</text>
</comment>
<dbReference type="InterPro" id="IPR050106">
    <property type="entry name" value="HistidinolP_aminotransfase"/>
</dbReference>
<dbReference type="GO" id="GO:0030170">
    <property type="term" value="F:pyridoxal phosphate binding"/>
    <property type="evidence" value="ECO:0007669"/>
    <property type="project" value="InterPro"/>
</dbReference>
<evidence type="ECO:0000313" key="7">
    <source>
        <dbReference type="Proteomes" id="UP000187941"/>
    </source>
</evidence>
<dbReference type="InterPro" id="IPR015424">
    <property type="entry name" value="PyrdxlP-dep_Trfase"/>
</dbReference>
<dbReference type="InterPro" id="IPR004839">
    <property type="entry name" value="Aminotransferase_I/II_large"/>
</dbReference>
<dbReference type="Proteomes" id="UP000187941">
    <property type="component" value="Chromosome"/>
</dbReference>
<dbReference type="AlphaFoldDB" id="A0A1P9X0F5"/>
<dbReference type="Pfam" id="PF00155">
    <property type="entry name" value="Aminotran_1_2"/>
    <property type="match status" value="1"/>
</dbReference>
<evidence type="ECO:0000313" key="6">
    <source>
        <dbReference type="EMBL" id="AQG81117.1"/>
    </source>
</evidence>
<organism evidence="6 7">
    <name type="scientific">Spirosoma montaniterrae</name>
    <dbReference type="NCBI Taxonomy" id="1178516"/>
    <lineage>
        <taxon>Bacteria</taxon>
        <taxon>Pseudomonadati</taxon>
        <taxon>Bacteroidota</taxon>
        <taxon>Cytophagia</taxon>
        <taxon>Cytophagales</taxon>
        <taxon>Cytophagaceae</taxon>
        <taxon>Spirosoma</taxon>
    </lineage>
</organism>
<evidence type="ECO:0000256" key="3">
    <source>
        <dbReference type="ARBA" id="ARBA00022679"/>
    </source>
</evidence>
<accession>A0A1P9X0F5</accession>
<dbReference type="InterPro" id="IPR015422">
    <property type="entry name" value="PyrdxlP-dep_Trfase_small"/>
</dbReference>
<dbReference type="PANTHER" id="PTHR43643:SF3">
    <property type="entry name" value="HISTIDINOL-PHOSPHATE AMINOTRANSFERASE"/>
    <property type="match status" value="1"/>
</dbReference>
<dbReference type="InterPro" id="IPR015421">
    <property type="entry name" value="PyrdxlP-dep_Trfase_major"/>
</dbReference>
<dbReference type="PROSITE" id="PS51318">
    <property type="entry name" value="TAT"/>
    <property type="match status" value="1"/>
</dbReference>
<reference evidence="6 7" key="1">
    <citation type="submission" date="2016-01" db="EMBL/GenBank/DDBJ databases">
        <authorList>
            <person name="Oliw E.H."/>
        </authorList>
    </citation>
    <scope>NUCLEOTIDE SEQUENCE [LARGE SCALE GENOMIC DNA]</scope>
    <source>
        <strain evidence="6 7">DY10</strain>
    </source>
</reference>
<sequence length="418" mass="45383">MSSQFSRRDWLRVSGLLTAGLGSGLRFAKAAPSVGRGQSSLGQSSLGQSSLGQSSPGQSVFVNEFATLATPPDLPKLRARLLANENPLGIAPSAKEALVKAAEIGNRYCWMEFAQLKQLIATDEGVKPENIMVTPGSSDVLMAAAAHYAKNSDQTRPDRTGPGIILTSAMTYDDLLERASDFGAKIEAVPMTKDYKYDLNAIQAKLTPDVKLVYIVNPNNPTGTVVPAADLEAFCRAVAPKVPVFIDEAYIDFYEPAERPRLGKLVSEGLNVILARTFSKIHGFAGLRLGYAVAQPDTLKSLRQYTNGEFAVGVTTIMAGIASYKDKDWQNHCRAENAKARTYTTKALADMGYEVIPSSANFILFPIRMKAKSFSNQMFANGIGIQTREFNGQPYCRVSVGTMDEMAMFMDTFKKVVG</sequence>
<keyword evidence="7" id="KW-1185">Reference proteome</keyword>
<dbReference type="InterPro" id="IPR006311">
    <property type="entry name" value="TAT_signal"/>
</dbReference>
<evidence type="ECO:0000259" key="5">
    <source>
        <dbReference type="Pfam" id="PF00155"/>
    </source>
</evidence>